<protein>
    <submittedName>
        <fullName evidence="2">HDC15083</fullName>
    </submittedName>
</protein>
<evidence type="ECO:0000256" key="1">
    <source>
        <dbReference type="SAM" id="MobiDB-lite"/>
    </source>
</evidence>
<feature type="region of interest" description="Disordered" evidence="1">
    <location>
        <begin position="114"/>
        <end position="150"/>
    </location>
</feature>
<organism evidence="2">
    <name type="scientific">Drosophila melanogaster</name>
    <name type="common">Fruit fly</name>
    <dbReference type="NCBI Taxonomy" id="7227"/>
    <lineage>
        <taxon>Eukaryota</taxon>
        <taxon>Metazoa</taxon>
        <taxon>Ecdysozoa</taxon>
        <taxon>Arthropoda</taxon>
        <taxon>Hexapoda</taxon>
        <taxon>Insecta</taxon>
        <taxon>Pterygota</taxon>
        <taxon>Neoptera</taxon>
        <taxon>Endopterygota</taxon>
        <taxon>Diptera</taxon>
        <taxon>Brachycera</taxon>
        <taxon>Muscomorpha</taxon>
        <taxon>Ephydroidea</taxon>
        <taxon>Drosophilidae</taxon>
        <taxon>Drosophila</taxon>
        <taxon>Sophophora</taxon>
    </lineage>
</organism>
<proteinExistence type="predicted"/>
<accession>Q6IJE5</accession>
<dbReference type="AlphaFoldDB" id="Q6IJE5"/>
<feature type="compositionally biased region" description="Basic and acidic residues" evidence="1">
    <location>
        <begin position="123"/>
        <end position="135"/>
    </location>
</feature>
<gene>
    <name evidence="2" type="ORF">HDC15083</name>
</gene>
<reference evidence="2" key="1">
    <citation type="journal article" date="2003" name="Genome Biol.">
        <title>An integrated gene annotation and transcriptional profiling approach towards the full gene content of the Drosophila genome.</title>
        <authorList>
            <person name="Hild M."/>
            <person name="Beckmann B."/>
            <person name="Haas S.A."/>
            <person name="Koch B."/>
            <person name="Solovyev V."/>
            <person name="Busold C."/>
            <person name="Fellenberg K."/>
            <person name="Boutros M."/>
            <person name="Vingron M."/>
            <person name="Sauer F."/>
            <person name="Hoheisel J.D."/>
            <person name="Paro R."/>
        </authorList>
    </citation>
    <scope>NUCLEOTIDE SEQUENCE</scope>
</reference>
<name>Q6IJE5_DROME</name>
<sequence length="169" mass="17892">MPPKCLQIRTHGVGVGAINLRGGEIKGEASSLKEGAVPRGQLHALPFCGRTGGWFSGSAGGLLGGSVAQWVVCWVAIRVGEPRQVSDRTSAAGATVKILSRESPAPDLIRLVGSQTATKRHRSPETFKDSSRPETRVPCGNSQLNEHDDDDSFEGAAVEVELIIAAFFM</sequence>
<dbReference type="EMBL" id="BK002771">
    <property type="protein sequence ID" value="DAA04276.1"/>
    <property type="molecule type" value="Genomic_DNA"/>
</dbReference>
<evidence type="ECO:0000313" key="2">
    <source>
        <dbReference type="EMBL" id="DAA04276.1"/>
    </source>
</evidence>